<feature type="transmembrane region" description="Helical" evidence="9">
    <location>
        <begin position="135"/>
        <end position="152"/>
    </location>
</feature>
<dbReference type="STRING" id="1257118.L8GRS4"/>
<evidence type="ECO:0000313" key="11">
    <source>
        <dbReference type="EMBL" id="ELR15338.1"/>
    </source>
</evidence>
<evidence type="ECO:0000256" key="6">
    <source>
        <dbReference type="ARBA" id="ARBA00022840"/>
    </source>
</evidence>
<dbReference type="CDD" id="cd18579">
    <property type="entry name" value="ABC_6TM_ABCC_D1"/>
    <property type="match status" value="1"/>
</dbReference>
<dbReference type="AlphaFoldDB" id="L8GRS4"/>
<evidence type="ECO:0000256" key="1">
    <source>
        <dbReference type="ARBA" id="ARBA00004127"/>
    </source>
</evidence>
<dbReference type="RefSeq" id="XP_004337351.1">
    <property type="nucleotide sequence ID" value="XM_004337303.1"/>
</dbReference>
<evidence type="ECO:0000259" key="10">
    <source>
        <dbReference type="PROSITE" id="PS50929"/>
    </source>
</evidence>
<dbReference type="PANTHER" id="PTHR24223:SF443">
    <property type="entry name" value="MULTIDRUG-RESISTANCE LIKE PROTEIN 1, ISOFORM I"/>
    <property type="match status" value="1"/>
</dbReference>
<evidence type="ECO:0000256" key="9">
    <source>
        <dbReference type="SAM" id="Phobius"/>
    </source>
</evidence>
<feature type="domain" description="ABC transmembrane type-1" evidence="10">
    <location>
        <begin position="105"/>
        <end position="332"/>
    </location>
</feature>
<reference evidence="11 12" key="1">
    <citation type="journal article" date="2013" name="Genome Biol.">
        <title>Genome of Acanthamoeba castellanii highlights extensive lateral gene transfer and early evolution of tyrosine kinase signaling.</title>
        <authorList>
            <person name="Clarke M."/>
            <person name="Lohan A.J."/>
            <person name="Liu B."/>
            <person name="Lagkouvardos I."/>
            <person name="Roy S."/>
            <person name="Zafar N."/>
            <person name="Bertelli C."/>
            <person name="Schilde C."/>
            <person name="Kianianmomeni A."/>
            <person name="Burglin T.R."/>
            <person name="Frech C."/>
            <person name="Turcotte B."/>
            <person name="Kopec K.O."/>
            <person name="Synnott J.M."/>
            <person name="Choo C."/>
            <person name="Paponov I."/>
            <person name="Finkler A."/>
            <person name="Soon Heng Tan C."/>
            <person name="Hutchins A.P."/>
            <person name="Weinmeier T."/>
            <person name="Rattei T."/>
            <person name="Chu J.S."/>
            <person name="Gimenez G."/>
            <person name="Irimia M."/>
            <person name="Rigden D.J."/>
            <person name="Fitzpatrick D.A."/>
            <person name="Lorenzo-Morales J."/>
            <person name="Bateman A."/>
            <person name="Chiu C.H."/>
            <person name="Tang P."/>
            <person name="Hegemann P."/>
            <person name="Fromm H."/>
            <person name="Raoult D."/>
            <person name="Greub G."/>
            <person name="Miranda-Saavedra D."/>
            <person name="Chen N."/>
            <person name="Nash P."/>
            <person name="Ginger M.L."/>
            <person name="Horn M."/>
            <person name="Schaap P."/>
            <person name="Caler L."/>
            <person name="Loftus B."/>
        </authorList>
    </citation>
    <scope>NUCLEOTIDE SEQUENCE [LARGE SCALE GENOMIC DNA]</scope>
    <source>
        <strain evidence="11 12">Neff</strain>
    </source>
</reference>
<comment type="subcellular location">
    <subcellularLocation>
        <location evidence="1">Endomembrane system</location>
        <topology evidence="1">Multi-pass membrane protein</topology>
    </subcellularLocation>
</comment>
<protein>
    <submittedName>
        <fullName evidence="11">Channel-conductance-controlling ATPase</fullName>
    </submittedName>
</protein>
<feature type="transmembrane region" description="Helical" evidence="9">
    <location>
        <begin position="232"/>
        <end position="251"/>
    </location>
</feature>
<keyword evidence="2" id="KW-0813">Transport</keyword>
<accession>L8GRS4</accession>
<dbReference type="GeneID" id="14915978"/>
<feature type="transmembrane region" description="Helical" evidence="9">
    <location>
        <begin position="103"/>
        <end position="128"/>
    </location>
</feature>
<dbReference type="InterPro" id="IPR036640">
    <property type="entry name" value="ABC1_TM_sf"/>
</dbReference>
<evidence type="ECO:0000256" key="2">
    <source>
        <dbReference type="ARBA" id="ARBA00022448"/>
    </source>
</evidence>
<evidence type="ECO:0000256" key="8">
    <source>
        <dbReference type="ARBA" id="ARBA00023136"/>
    </source>
</evidence>
<dbReference type="InterPro" id="IPR050173">
    <property type="entry name" value="ABC_transporter_C-like"/>
</dbReference>
<dbReference type="Gene3D" id="1.20.1560.10">
    <property type="entry name" value="ABC transporter type 1, transmembrane domain"/>
    <property type="match status" value="1"/>
</dbReference>
<keyword evidence="7 9" id="KW-1133">Transmembrane helix</keyword>
<keyword evidence="12" id="KW-1185">Reference proteome</keyword>
<name>L8GRS4_ACACF</name>
<keyword evidence="6" id="KW-0067">ATP-binding</keyword>
<dbReference type="SUPFAM" id="SSF90123">
    <property type="entry name" value="ABC transporter transmembrane region"/>
    <property type="match status" value="1"/>
</dbReference>
<dbReference type="GO" id="GO:0005524">
    <property type="term" value="F:ATP binding"/>
    <property type="evidence" value="ECO:0007669"/>
    <property type="project" value="UniProtKB-KW"/>
</dbReference>
<sequence length="350" mass="39891">MLHRSKLPVPAVATSSAVSLLAPPLPELEASLVSQLVFAWLTPLVKLGAQRPLELTDLYNIAPRDNPVGLAQRLKREWNARKQHTESWWALARSIWAIVWLEYSWVGVLMLVGNLCELALPVIYSWIIQFVGDEGLLYVGLVFAVSVTHLVFQQMTYFRAQRVLMNVSSMLSTLIYRKSLRLQRVSKGNAANVMNVDPSKVANLAWFAHRIWAHPLQLTLAVYLLYGWLGPAAFTSLVITVGVMPLKYFIYRGFLAADTKIMELKDERVKKITEILHGVLIVKLFCWEYQVMKQINEVRAHEVTQLKKFSYLYACMMFLMMSMSTFISVGTFSVYVCSPRIPPQHTTHTN</sequence>
<keyword evidence="5" id="KW-0547">Nucleotide-binding</keyword>
<dbReference type="OMA" id="CWEKPFE"/>
<evidence type="ECO:0000313" key="12">
    <source>
        <dbReference type="Proteomes" id="UP000011083"/>
    </source>
</evidence>
<dbReference type="EMBL" id="KB008035">
    <property type="protein sequence ID" value="ELR15338.1"/>
    <property type="molecule type" value="Genomic_DNA"/>
</dbReference>
<dbReference type="Pfam" id="PF00664">
    <property type="entry name" value="ABC_membrane"/>
    <property type="match status" value="1"/>
</dbReference>
<dbReference type="InterPro" id="IPR011527">
    <property type="entry name" value="ABC1_TM_dom"/>
</dbReference>
<keyword evidence="3 9" id="KW-0812">Transmembrane</keyword>
<dbReference type="GO" id="GO:0140359">
    <property type="term" value="F:ABC-type transporter activity"/>
    <property type="evidence" value="ECO:0007669"/>
    <property type="project" value="InterPro"/>
</dbReference>
<dbReference type="VEuPathDB" id="AmoebaDB:ACA1_086640"/>
<evidence type="ECO:0000256" key="5">
    <source>
        <dbReference type="ARBA" id="ARBA00022741"/>
    </source>
</evidence>
<organism evidence="11 12">
    <name type="scientific">Acanthamoeba castellanii (strain ATCC 30010 / Neff)</name>
    <dbReference type="NCBI Taxonomy" id="1257118"/>
    <lineage>
        <taxon>Eukaryota</taxon>
        <taxon>Amoebozoa</taxon>
        <taxon>Discosea</taxon>
        <taxon>Longamoebia</taxon>
        <taxon>Centramoebida</taxon>
        <taxon>Acanthamoebidae</taxon>
        <taxon>Acanthamoeba</taxon>
    </lineage>
</organism>
<gene>
    <name evidence="11" type="ORF">ACA1_086640</name>
</gene>
<dbReference type="InterPro" id="IPR044746">
    <property type="entry name" value="ABCC_6TM_D1"/>
</dbReference>
<proteinExistence type="predicted"/>
<evidence type="ECO:0000256" key="7">
    <source>
        <dbReference type="ARBA" id="ARBA00022989"/>
    </source>
</evidence>
<dbReference type="Proteomes" id="UP000011083">
    <property type="component" value="Unassembled WGS sequence"/>
</dbReference>
<dbReference type="GO" id="GO:0016020">
    <property type="term" value="C:membrane"/>
    <property type="evidence" value="ECO:0007669"/>
    <property type="project" value="InterPro"/>
</dbReference>
<keyword evidence="8 9" id="KW-0472">Membrane</keyword>
<dbReference type="PROSITE" id="PS50929">
    <property type="entry name" value="ABC_TM1F"/>
    <property type="match status" value="1"/>
</dbReference>
<keyword evidence="4" id="KW-0677">Repeat</keyword>
<dbReference type="PANTHER" id="PTHR24223">
    <property type="entry name" value="ATP-BINDING CASSETTE SUB-FAMILY C"/>
    <property type="match status" value="1"/>
</dbReference>
<dbReference type="GO" id="GO:0012505">
    <property type="term" value="C:endomembrane system"/>
    <property type="evidence" value="ECO:0007669"/>
    <property type="project" value="UniProtKB-SubCell"/>
</dbReference>
<feature type="transmembrane region" description="Helical" evidence="9">
    <location>
        <begin position="311"/>
        <end position="336"/>
    </location>
</feature>
<dbReference type="KEGG" id="acan:ACA1_086640"/>
<evidence type="ECO:0000256" key="3">
    <source>
        <dbReference type="ARBA" id="ARBA00022692"/>
    </source>
</evidence>
<evidence type="ECO:0000256" key="4">
    <source>
        <dbReference type="ARBA" id="ARBA00022737"/>
    </source>
</evidence>
<dbReference type="OrthoDB" id="6500128at2759"/>